<dbReference type="Gene3D" id="1.10.260.40">
    <property type="entry name" value="lambda repressor-like DNA-binding domains"/>
    <property type="match status" value="1"/>
</dbReference>
<name>A0ABN7WAK2_GIGMA</name>
<proteinExistence type="predicted"/>
<comment type="caution">
    <text evidence="1">The sequence shown here is derived from an EMBL/GenBank/DDBJ whole genome shotgun (WGS) entry which is preliminary data.</text>
</comment>
<dbReference type="InterPro" id="IPR010982">
    <property type="entry name" value="Lambda_DNA-bd_dom_sf"/>
</dbReference>
<dbReference type="EMBL" id="CAJVQB010036959">
    <property type="protein sequence ID" value="CAG8824684.1"/>
    <property type="molecule type" value="Genomic_DNA"/>
</dbReference>
<evidence type="ECO:0000313" key="1">
    <source>
        <dbReference type="EMBL" id="CAG8824684.1"/>
    </source>
</evidence>
<accession>A0ABN7WAK2</accession>
<evidence type="ECO:0000313" key="2">
    <source>
        <dbReference type="Proteomes" id="UP000789901"/>
    </source>
</evidence>
<dbReference type="SUPFAM" id="SSF47413">
    <property type="entry name" value="lambda repressor-like DNA-binding domains"/>
    <property type="match status" value="1"/>
</dbReference>
<keyword evidence="2" id="KW-1185">Reference proteome</keyword>
<organism evidence="1 2">
    <name type="scientific">Gigaspora margarita</name>
    <dbReference type="NCBI Taxonomy" id="4874"/>
    <lineage>
        <taxon>Eukaryota</taxon>
        <taxon>Fungi</taxon>
        <taxon>Fungi incertae sedis</taxon>
        <taxon>Mucoromycota</taxon>
        <taxon>Glomeromycotina</taxon>
        <taxon>Glomeromycetes</taxon>
        <taxon>Diversisporales</taxon>
        <taxon>Gigasporaceae</taxon>
        <taxon>Gigaspora</taxon>
    </lineage>
</organism>
<sequence>MTLENKLFEKDLLMIADKPGGEEKSHSWLVEKQAFTEKKLFQNSTLGPAIISERKSVVLVKFPEGEEKIKNILRQLQGINITEAIFAEKSYAQQYEGQEVWLLEKNKILREELLIPNNISPEELAKEIEERGNITPDLAARLALFFDSTAQFWMNMQKSYEEKTFG</sequence>
<reference evidence="1 2" key="1">
    <citation type="submission" date="2021-06" db="EMBL/GenBank/DDBJ databases">
        <authorList>
            <person name="Kallberg Y."/>
            <person name="Tangrot J."/>
            <person name="Rosling A."/>
        </authorList>
    </citation>
    <scope>NUCLEOTIDE SEQUENCE [LARGE SCALE GENOMIC DNA]</scope>
    <source>
        <strain evidence="1 2">120-4 pot B 10/14</strain>
    </source>
</reference>
<gene>
    <name evidence="1" type="ORF">GMARGA_LOCUS28643</name>
</gene>
<protein>
    <submittedName>
        <fullName evidence="1">235_t:CDS:1</fullName>
    </submittedName>
</protein>
<dbReference type="Proteomes" id="UP000789901">
    <property type="component" value="Unassembled WGS sequence"/>
</dbReference>